<dbReference type="eggNOG" id="KOG3211">
    <property type="taxonomic scope" value="Eukaryota"/>
</dbReference>
<keyword evidence="5" id="KW-1133">Transmembrane helix</keyword>
<dbReference type="EnsemblMetazoa" id="SMAR014172-RA">
    <property type="protein sequence ID" value="SMAR014172-PA"/>
    <property type="gene ID" value="SMAR014172"/>
</dbReference>
<keyword evidence="6" id="KW-0472">Membrane</keyword>
<proteinExistence type="inferred from homology"/>
<evidence type="ECO:0000256" key="1">
    <source>
        <dbReference type="ARBA" id="ARBA00004141"/>
    </source>
</evidence>
<dbReference type="AlphaFoldDB" id="T1JJZ2"/>
<dbReference type="PhylomeDB" id="T1JJZ2"/>
<evidence type="ECO:0000256" key="7">
    <source>
        <dbReference type="ARBA" id="ARBA00038475"/>
    </source>
</evidence>
<keyword evidence="4" id="KW-0677">Repeat</keyword>
<keyword evidence="2" id="KW-0813">Transport</keyword>
<dbReference type="Pfam" id="PF04193">
    <property type="entry name" value="PQ-loop"/>
    <property type="match status" value="1"/>
</dbReference>
<evidence type="ECO:0000313" key="8">
    <source>
        <dbReference type="EnsemblMetazoa" id="SMAR014172-PA"/>
    </source>
</evidence>
<dbReference type="InterPro" id="IPR016817">
    <property type="entry name" value="MannP-dilichol_defect-1"/>
</dbReference>
<dbReference type="InterPro" id="IPR006603">
    <property type="entry name" value="PQ-loop_rpt"/>
</dbReference>
<accession>T1JJZ2</accession>
<sequence>MQLKQRSSGQMIKRHLQAIQALQNYQNGSTGQLSAITVFLVFAGNLARIFTSVQETGDSLVVITYSSSAIANVNKEIVQSLVVNN</sequence>
<evidence type="ECO:0000256" key="2">
    <source>
        <dbReference type="ARBA" id="ARBA00022448"/>
    </source>
</evidence>
<dbReference type="PANTHER" id="PTHR12226">
    <property type="entry name" value="MANNOSE-P-DOLICHOL UTILIZATION DEFECT 1 LEC35 -RELATED"/>
    <property type="match status" value="1"/>
</dbReference>
<dbReference type="HOGENOM" id="CLU_2515516_0_0_1"/>
<protein>
    <submittedName>
        <fullName evidence="8">Uncharacterized protein</fullName>
    </submittedName>
</protein>
<dbReference type="GO" id="GO:0009312">
    <property type="term" value="P:oligosaccharide biosynthetic process"/>
    <property type="evidence" value="ECO:0007669"/>
    <property type="project" value="TreeGrafter"/>
</dbReference>
<reference evidence="9" key="1">
    <citation type="submission" date="2011-05" db="EMBL/GenBank/DDBJ databases">
        <authorList>
            <person name="Richards S.R."/>
            <person name="Qu J."/>
            <person name="Jiang H."/>
            <person name="Jhangiani S.N."/>
            <person name="Agravi P."/>
            <person name="Goodspeed R."/>
            <person name="Gross S."/>
            <person name="Mandapat C."/>
            <person name="Jackson L."/>
            <person name="Mathew T."/>
            <person name="Pu L."/>
            <person name="Thornton R."/>
            <person name="Saada N."/>
            <person name="Wilczek-Boney K.B."/>
            <person name="Lee S."/>
            <person name="Kovar C."/>
            <person name="Wu Y."/>
            <person name="Scherer S.E."/>
            <person name="Worley K.C."/>
            <person name="Muzny D.M."/>
            <person name="Gibbs R."/>
        </authorList>
    </citation>
    <scope>NUCLEOTIDE SEQUENCE</scope>
    <source>
        <strain evidence="9">Brora</strain>
    </source>
</reference>
<evidence type="ECO:0000256" key="5">
    <source>
        <dbReference type="ARBA" id="ARBA00022989"/>
    </source>
</evidence>
<comment type="similarity">
    <text evidence="7">Belongs to the MPDU1 (TC 2.A.43.3) family.</text>
</comment>
<evidence type="ECO:0000256" key="6">
    <source>
        <dbReference type="ARBA" id="ARBA00023136"/>
    </source>
</evidence>
<keyword evidence="9" id="KW-1185">Reference proteome</keyword>
<comment type="subcellular location">
    <subcellularLocation>
        <location evidence="1">Membrane</location>
        <topology evidence="1">Multi-pass membrane protein</topology>
    </subcellularLocation>
</comment>
<dbReference type="EMBL" id="JH431901">
    <property type="status" value="NOT_ANNOTATED_CDS"/>
    <property type="molecule type" value="Genomic_DNA"/>
</dbReference>
<evidence type="ECO:0000256" key="4">
    <source>
        <dbReference type="ARBA" id="ARBA00022737"/>
    </source>
</evidence>
<dbReference type="Proteomes" id="UP000014500">
    <property type="component" value="Unassembled WGS sequence"/>
</dbReference>
<dbReference type="PANTHER" id="PTHR12226:SF2">
    <property type="entry name" value="MANNOSE-P-DOLICHOL UTILIZATION DEFECT 1 PROTEIN"/>
    <property type="match status" value="1"/>
</dbReference>
<dbReference type="STRING" id="126957.T1JJZ2"/>
<reference evidence="8" key="2">
    <citation type="submission" date="2015-02" db="UniProtKB">
        <authorList>
            <consortium name="EnsemblMetazoa"/>
        </authorList>
    </citation>
    <scope>IDENTIFICATION</scope>
</reference>
<dbReference type="GO" id="GO:0016020">
    <property type="term" value="C:membrane"/>
    <property type="evidence" value="ECO:0007669"/>
    <property type="project" value="UniProtKB-SubCell"/>
</dbReference>
<keyword evidence="3" id="KW-0812">Transmembrane</keyword>
<evidence type="ECO:0000256" key="3">
    <source>
        <dbReference type="ARBA" id="ARBA00022692"/>
    </source>
</evidence>
<organism evidence="8 9">
    <name type="scientific">Strigamia maritima</name>
    <name type="common">European centipede</name>
    <name type="synonym">Geophilus maritimus</name>
    <dbReference type="NCBI Taxonomy" id="126957"/>
    <lineage>
        <taxon>Eukaryota</taxon>
        <taxon>Metazoa</taxon>
        <taxon>Ecdysozoa</taxon>
        <taxon>Arthropoda</taxon>
        <taxon>Myriapoda</taxon>
        <taxon>Chilopoda</taxon>
        <taxon>Pleurostigmophora</taxon>
        <taxon>Geophilomorpha</taxon>
        <taxon>Linotaeniidae</taxon>
        <taxon>Strigamia</taxon>
    </lineage>
</organism>
<name>T1JJZ2_STRMM</name>
<evidence type="ECO:0000313" key="9">
    <source>
        <dbReference type="Proteomes" id="UP000014500"/>
    </source>
</evidence>